<comment type="caution">
    <text evidence="3">The sequence shown here is derived from an EMBL/GenBank/DDBJ whole genome shotgun (WGS) entry which is preliminary data.</text>
</comment>
<dbReference type="InterPro" id="IPR012337">
    <property type="entry name" value="RNaseH-like_sf"/>
</dbReference>
<dbReference type="PANTHER" id="PTHR15092">
    <property type="entry name" value="POLY A -SPECIFIC RIBONUCLEASE/TARGET OF EGR1, MEMBER 1"/>
    <property type="match status" value="1"/>
</dbReference>
<dbReference type="GO" id="GO:0034472">
    <property type="term" value="P:snRNA 3'-end processing"/>
    <property type="evidence" value="ECO:0007669"/>
    <property type="project" value="TreeGrafter"/>
</dbReference>
<dbReference type="Gene3D" id="3.30.420.10">
    <property type="entry name" value="Ribonuclease H-like superfamily/Ribonuclease H"/>
    <property type="match status" value="1"/>
</dbReference>
<name>A0A1C7N4S3_9FUNG</name>
<feature type="compositionally biased region" description="Basic and acidic residues" evidence="2">
    <location>
        <begin position="443"/>
        <end position="457"/>
    </location>
</feature>
<protein>
    <submittedName>
        <fullName evidence="3">Poly(A)-specific ribonuclease PARN</fullName>
    </submittedName>
</protein>
<dbReference type="GO" id="GO:0017069">
    <property type="term" value="F:snRNA binding"/>
    <property type="evidence" value="ECO:0007669"/>
    <property type="project" value="TreeGrafter"/>
</dbReference>
<dbReference type="OrthoDB" id="1432093at2759"/>
<dbReference type="STRING" id="101091.A0A1C7N4S3"/>
<dbReference type="Gene3D" id="3.30.1370.50">
    <property type="entry name" value="R3H-like domain"/>
    <property type="match status" value="1"/>
</dbReference>
<organism evidence="3 4">
    <name type="scientific">Choanephora cucurbitarum</name>
    <dbReference type="NCBI Taxonomy" id="101091"/>
    <lineage>
        <taxon>Eukaryota</taxon>
        <taxon>Fungi</taxon>
        <taxon>Fungi incertae sedis</taxon>
        <taxon>Mucoromycota</taxon>
        <taxon>Mucoromycotina</taxon>
        <taxon>Mucoromycetes</taxon>
        <taxon>Mucorales</taxon>
        <taxon>Mucorineae</taxon>
        <taxon>Choanephoraceae</taxon>
        <taxon>Choanephoroideae</taxon>
        <taxon>Choanephora</taxon>
    </lineage>
</organism>
<feature type="compositionally biased region" description="Basic and acidic residues" evidence="2">
    <location>
        <begin position="397"/>
        <end position="424"/>
    </location>
</feature>
<evidence type="ECO:0000313" key="4">
    <source>
        <dbReference type="Proteomes" id="UP000093000"/>
    </source>
</evidence>
<feature type="region of interest" description="Disordered" evidence="2">
    <location>
        <begin position="397"/>
        <end position="551"/>
    </location>
</feature>
<dbReference type="InterPro" id="IPR051181">
    <property type="entry name" value="CAF1_poly(A)_ribonucleases"/>
</dbReference>
<accession>A0A1C7N4S3</accession>
<comment type="similarity">
    <text evidence="1">Belongs to the CAF1 family.</text>
</comment>
<dbReference type="AlphaFoldDB" id="A0A1C7N4S3"/>
<dbReference type="Pfam" id="PF04857">
    <property type="entry name" value="CAF1"/>
    <property type="match status" value="1"/>
</dbReference>
<keyword evidence="4" id="KW-1185">Reference proteome</keyword>
<evidence type="ECO:0000313" key="3">
    <source>
        <dbReference type="EMBL" id="OBZ83656.1"/>
    </source>
</evidence>
<proteinExistence type="inferred from homology"/>
<dbReference type="InParanoid" id="A0A1C7N4S3"/>
<dbReference type="SUPFAM" id="SSF82708">
    <property type="entry name" value="R3H domain"/>
    <property type="match status" value="1"/>
</dbReference>
<dbReference type="InterPro" id="IPR006941">
    <property type="entry name" value="RNase_CAF1"/>
</dbReference>
<dbReference type="FunCoup" id="A0A1C7N4S3">
    <property type="interactions" value="663"/>
</dbReference>
<dbReference type="GO" id="GO:0000175">
    <property type="term" value="F:3'-5'-RNA exonuclease activity"/>
    <property type="evidence" value="ECO:0007669"/>
    <property type="project" value="TreeGrafter"/>
</dbReference>
<reference evidence="3 4" key="1">
    <citation type="submission" date="2016-03" db="EMBL/GenBank/DDBJ databases">
        <title>Choanephora cucurbitarum.</title>
        <authorList>
            <person name="Min B."/>
            <person name="Park H."/>
            <person name="Park J.-H."/>
            <person name="Shin H.-D."/>
            <person name="Choi I.-G."/>
        </authorList>
    </citation>
    <scope>NUCLEOTIDE SEQUENCE [LARGE SCALE GENOMIC DNA]</scope>
    <source>
        <strain evidence="3 4">KUS-F28377</strain>
    </source>
</reference>
<sequence length="716" mass="82813">MEVLKSDFEAKLPLIEQALIEADFIAIDTEFTGLTTPDVQFQATDDLNTRYHKLKHCVQEFTIIQYGVCAFKRTATGDFEAKPFNFYIFGADTHDIQSRRVFSATPSSLSFLRSNKFDFNKLIEEGIPFYNYSEENSMFQSNQGKSMMTRHTMIRESSLTKSGRSFLDYNRNNIKKWLQSNSEKPLVVQVNSTFYRRLIYQEIQDSRYNGYLHANTRDSRHIEIHRLKDEDRSKKANMAPKLNFRAVIELIQKAQCPVVAHNAAFDILHTVDQFWHYLPEEVGDFKEMVNSMWPHVVDTKYLAEYHPRLKSCFNTSVLGSLFNTVYEELQEAGQHVGKVYQITHCLLEQRTKRSIVMGEGFDRYEGAENETAHEAGYDAYMTGVIYLAFMAFIRENEEKAPEESSEEKTSAEKRKREDSDENRLNTHKKFRQDGEEENDEEKEEQKAESDSEEVKVEVEDDKEEDEVKEDDAKEDDAEEDDAEEEDATEEDATEEDAEELESEDEKVEEDKEDDNEEDDSEEESDDDEEGDDASMEEGEVDPSDSDSDESEIELIRKKKENSFFLNESVKPYYGRIFLMRSDIPYINLKGDETIEMINYPNRFYLHNIPDGMSNAGIERLYPSIQPIAVSWVNSNNAWIILKDESKIPLVKLGILGLSVVQSFLPGCSRQVEGEAYGITKEAGQMELITHERWRALYGPKPTVNYNNHASISNHHE</sequence>
<dbReference type="InterPro" id="IPR036397">
    <property type="entry name" value="RNaseH_sf"/>
</dbReference>
<feature type="compositionally biased region" description="Acidic residues" evidence="2">
    <location>
        <begin position="458"/>
        <end position="551"/>
    </location>
</feature>
<dbReference type="InterPro" id="IPR036867">
    <property type="entry name" value="R3H_dom_sf"/>
</dbReference>
<evidence type="ECO:0000256" key="1">
    <source>
        <dbReference type="ARBA" id="ARBA00008372"/>
    </source>
</evidence>
<evidence type="ECO:0000256" key="2">
    <source>
        <dbReference type="SAM" id="MobiDB-lite"/>
    </source>
</evidence>
<dbReference type="GO" id="GO:0015030">
    <property type="term" value="C:Cajal body"/>
    <property type="evidence" value="ECO:0007669"/>
    <property type="project" value="TreeGrafter"/>
</dbReference>
<gene>
    <name evidence="3" type="primary">parn_1</name>
    <name evidence="3" type="ORF">A0J61_08293</name>
</gene>
<dbReference type="PANTHER" id="PTHR15092:SF37">
    <property type="entry name" value="TARGET OF EGR1 PROTEIN 1"/>
    <property type="match status" value="1"/>
</dbReference>
<dbReference type="SUPFAM" id="SSF53098">
    <property type="entry name" value="Ribonuclease H-like"/>
    <property type="match status" value="1"/>
</dbReference>
<dbReference type="Proteomes" id="UP000093000">
    <property type="component" value="Unassembled WGS sequence"/>
</dbReference>
<dbReference type="EMBL" id="LUGH01000625">
    <property type="protein sequence ID" value="OBZ83656.1"/>
    <property type="molecule type" value="Genomic_DNA"/>
</dbReference>